<comment type="caution">
    <text evidence="5">The sequence shown here is derived from an EMBL/GenBank/DDBJ whole genome shotgun (WGS) entry which is preliminary data.</text>
</comment>
<evidence type="ECO:0000256" key="1">
    <source>
        <dbReference type="ARBA" id="ARBA00023015"/>
    </source>
</evidence>
<evidence type="ECO:0000313" key="6">
    <source>
        <dbReference type="Proteomes" id="UP000664109"/>
    </source>
</evidence>
<dbReference type="RefSeq" id="WP_205377339.1">
    <property type="nucleotide sequence ID" value="NZ_JAFEJA010000002.1"/>
</dbReference>
<keyword evidence="1" id="KW-0805">Transcription regulation</keyword>
<proteinExistence type="predicted"/>
<sequence length="269" mass="28262">MPPAAVSPQDPRTVALRLDLPPRVASIGTGVHGTTGLHDVFRLPDLWQLHLYAYDGELDVDGERFTIRPGRVSLVPPGALVRYRYRGRSEHLYAHLALPGTGEAVRVPVMQDCGALLPVLGDLLRHAAAAGAGQPGRAAADVWAALWRVAGLAGARGAPAGPHPAFAAAVAYIESRIAEPLTVPAVAAAAGVSHNHLTRLFRAEAGATVVAHIRRRRMERARHLLRESTLSVAAVAAAVGVADLQAFNKACRRELGASPRAVRAGHGSG</sequence>
<dbReference type="EMBL" id="JAFEJA010000002">
    <property type="protein sequence ID" value="MBM9623173.1"/>
    <property type="molecule type" value="Genomic_DNA"/>
</dbReference>
<evidence type="ECO:0000259" key="4">
    <source>
        <dbReference type="PROSITE" id="PS01124"/>
    </source>
</evidence>
<dbReference type="SMART" id="SM00342">
    <property type="entry name" value="HTH_ARAC"/>
    <property type="match status" value="1"/>
</dbReference>
<dbReference type="SUPFAM" id="SSF51215">
    <property type="entry name" value="Regulatory protein AraC"/>
    <property type="match status" value="1"/>
</dbReference>
<dbReference type="InterPro" id="IPR037923">
    <property type="entry name" value="HTH-like"/>
</dbReference>
<gene>
    <name evidence="5" type="ORF">JE024_31730</name>
</gene>
<dbReference type="InterPro" id="IPR018060">
    <property type="entry name" value="HTH_AraC"/>
</dbReference>
<keyword evidence="2" id="KW-0238">DNA-binding</keyword>
<organism evidence="5 6">
    <name type="scientific">Streptomyces zhihengii</name>
    <dbReference type="NCBI Taxonomy" id="1818004"/>
    <lineage>
        <taxon>Bacteria</taxon>
        <taxon>Bacillati</taxon>
        <taxon>Actinomycetota</taxon>
        <taxon>Actinomycetes</taxon>
        <taxon>Kitasatosporales</taxon>
        <taxon>Streptomycetaceae</taxon>
        <taxon>Streptomyces</taxon>
    </lineage>
</organism>
<protein>
    <submittedName>
        <fullName evidence="5">Helix-turn-helix transcriptional regulator</fullName>
    </submittedName>
</protein>
<dbReference type="Gene3D" id="1.10.10.60">
    <property type="entry name" value="Homeodomain-like"/>
    <property type="match status" value="1"/>
</dbReference>
<dbReference type="Pfam" id="PF12833">
    <property type="entry name" value="HTH_18"/>
    <property type="match status" value="1"/>
</dbReference>
<dbReference type="PANTHER" id="PTHR46796:SF6">
    <property type="entry name" value="ARAC SUBFAMILY"/>
    <property type="match status" value="1"/>
</dbReference>
<dbReference type="InterPro" id="IPR050204">
    <property type="entry name" value="AraC_XylS_family_regulators"/>
</dbReference>
<evidence type="ECO:0000256" key="3">
    <source>
        <dbReference type="ARBA" id="ARBA00023163"/>
    </source>
</evidence>
<name>A0ABS2V0Q0_9ACTN</name>
<reference evidence="5 6" key="1">
    <citation type="journal article" date="2016" name="Arch. Microbiol.">
        <title>Streptomyces zhihengii sp. nov., isolated from rhizospheric soil of Psammosilene tunicoides.</title>
        <authorList>
            <person name="Huang M.J."/>
            <person name="Fei J.J."/>
            <person name="Salam N."/>
            <person name="Kim C.J."/>
            <person name="Hozzein W.N."/>
            <person name="Xiao M."/>
            <person name="Huang H.Q."/>
            <person name="Li W.J."/>
        </authorList>
    </citation>
    <scope>NUCLEOTIDE SEQUENCE [LARGE SCALE GENOMIC DNA]</scope>
    <source>
        <strain evidence="5 6">YIM T102</strain>
    </source>
</reference>
<dbReference type="SUPFAM" id="SSF46689">
    <property type="entry name" value="Homeodomain-like"/>
    <property type="match status" value="2"/>
</dbReference>
<evidence type="ECO:0000313" key="5">
    <source>
        <dbReference type="EMBL" id="MBM9623173.1"/>
    </source>
</evidence>
<dbReference type="Proteomes" id="UP000664109">
    <property type="component" value="Unassembled WGS sequence"/>
</dbReference>
<dbReference type="InterPro" id="IPR009057">
    <property type="entry name" value="Homeodomain-like_sf"/>
</dbReference>
<evidence type="ECO:0000256" key="2">
    <source>
        <dbReference type="ARBA" id="ARBA00023125"/>
    </source>
</evidence>
<accession>A0ABS2V0Q0</accession>
<dbReference type="PANTHER" id="PTHR46796">
    <property type="entry name" value="HTH-TYPE TRANSCRIPTIONAL ACTIVATOR RHAS-RELATED"/>
    <property type="match status" value="1"/>
</dbReference>
<keyword evidence="6" id="KW-1185">Reference proteome</keyword>
<feature type="domain" description="HTH araC/xylS-type" evidence="4">
    <location>
        <begin position="167"/>
        <end position="265"/>
    </location>
</feature>
<keyword evidence="3" id="KW-0804">Transcription</keyword>
<dbReference type="PROSITE" id="PS01124">
    <property type="entry name" value="HTH_ARAC_FAMILY_2"/>
    <property type="match status" value="1"/>
</dbReference>